<dbReference type="Proteomes" id="UP000001745">
    <property type="component" value="Unassembled WGS sequence"/>
</dbReference>
<gene>
    <name evidence="2" type="ORF">TSTA_047310</name>
</gene>
<keyword evidence="3" id="KW-1185">Reference proteome</keyword>
<proteinExistence type="predicted"/>
<feature type="region of interest" description="Disordered" evidence="1">
    <location>
        <begin position="124"/>
        <end position="167"/>
    </location>
</feature>
<dbReference type="RefSeq" id="XP_002485233.1">
    <property type="nucleotide sequence ID" value="XM_002485188.1"/>
</dbReference>
<feature type="region of interest" description="Disordered" evidence="1">
    <location>
        <begin position="37"/>
        <end position="112"/>
    </location>
</feature>
<dbReference type="HOGENOM" id="CLU_733988_0_0_1"/>
<evidence type="ECO:0000313" key="2">
    <source>
        <dbReference type="EMBL" id="EED15280.1"/>
    </source>
</evidence>
<feature type="compositionally biased region" description="Polar residues" evidence="1">
    <location>
        <begin position="127"/>
        <end position="148"/>
    </location>
</feature>
<reference evidence="3" key="1">
    <citation type="journal article" date="2015" name="Genome Announc.">
        <title>Genome sequence of the AIDS-associated pathogen Penicillium marneffei (ATCC18224) and its near taxonomic relative Talaromyces stipitatus (ATCC10500).</title>
        <authorList>
            <person name="Nierman W.C."/>
            <person name="Fedorova-Abrams N.D."/>
            <person name="Andrianopoulos A."/>
        </authorList>
    </citation>
    <scope>NUCLEOTIDE SEQUENCE [LARGE SCALE GENOMIC DNA]</scope>
    <source>
        <strain evidence="3">ATCC 10500 / CBS 375.48 / QM 6759 / NRRL 1006</strain>
    </source>
</reference>
<dbReference type="VEuPathDB" id="FungiDB:TSTA_047310"/>
<sequence length="377" mass="40909">MSAYCCIPINIKHRGKKNSKSTKDTTSEKPKMAIWNFFLGSTPNRQQRKQPPRRSQAQQRAAAREREGSPPSYGSARHEVRSGDIQTKNSTTPGPPRNGGAVSTPIVTEGEDARINSRYQPYVESAPGSSVSMEFQYDTPSTPSSESKGTLADAFASEEEEQEKNMQNKEAFAAPLTIHRSIINGRKVADYTGTEDSFINVSSAGRVYMHGRDGDIIVDDSGVRLNSYGNKAKGKQSKDKELGSNESNGPYGATRNINMGTIIDNVEESGLLFRGRTFQAHPDGTREEIEDNLHNCGTTNFNSGTIYHNVARDAVVLTGSTIYGDMDFSRGGAEPMTLNLATAALEHPTLEAVILSQTATRICVEVSSMAMGALAKS</sequence>
<protein>
    <submittedName>
        <fullName evidence="2">Uncharacterized protein</fullName>
    </submittedName>
</protein>
<feature type="region of interest" description="Disordered" evidence="1">
    <location>
        <begin position="228"/>
        <end position="253"/>
    </location>
</feature>
<dbReference type="EMBL" id="EQ962657">
    <property type="protein sequence ID" value="EED15280.1"/>
    <property type="molecule type" value="Genomic_DNA"/>
</dbReference>
<evidence type="ECO:0000256" key="1">
    <source>
        <dbReference type="SAM" id="MobiDB-lite"/>
    </source>
</evidence>
<name>B8MKC5_TALSN</name>
<evidence type="ECO:0000313" key="3">
    <source>
        <dbReference type="Proteomes" id="UP000001745"/>
    </source>
</evidence>
<dbReference type="InParanoid" id="B8MKC5"/>
<dbReference type="AlphaFoldDB" id="B8MKC5"/>
<organism evidence="2 3">
    <name type="scientific">Talaromyces stipitatus (strain ATCC 10500 / CBS 375.48 / QM 6759 / NRRL 1006)</name>
    <name type="common">Penicillium stipitatum</name>
    <dbReference type="NCBI Taxonomy" id="441959"/>
    <lineage>
        <taxon>Eukaryota</taxon>
        <taxon>Fungi</taxon>
        <taxon>Dikarya</taxon>
        <taxon>Ascomycota</taxon>
        <taxon>Pezizomycotina</taxon>
        <taxon>Eurotiomycetes</taxon>
        <taxon>Eurotiomycetidae</taxon>
        <taxon>Eurotiales</taxon>
        <taxon>Trichocomaceae</taxon>
        <taxon>Talaromyces</taxon>
        <taxon>Talaromyces sect. Talaromyces</taxon>
    </lineage>
</organism>
<accession>B8MKC5</accession>
<dbReference type="GeneID" id="8099281"/>